<dbReference type="Proteomes" id="UP000886653">
    <property type="component" value="Unassembled WGS sequence"/>
</dbReference>
<reference evidence="2" key="1">
    <citation type="submission" date="2013-11" db="EMBL/GenBank/DDBJ databases">
        <title>Genome sequence of the fusiform rust pathogen reveals effectors for host alternation and coevolution with pine.</title>
        <authorList>
            <consortium name="DOE Joint Genome Institute"/>
            <person name="Smith K."/>
            <person name="Pendleton A."/>
            <person name="Kubisiak T."/>
            <person name="Anderson C."/>
            <person name="Salamov A."/>
            <person name="Aerts A."/>
            <person name="Riley R."/>
            <person name="Clum A."/>
            <person name="Lindquist E."/>
            <person name="Ence D."/>
            <person name="Campbell M."/>
            <person name="Kronenberg Z."/>
            <person name="Feau N."/>
            <person name="Dhillon B."/>
            <person name="Hamelin R."/>
            <person name="Burleigh J."/>
            <person name="Smith J."/>
            <person name="Yandell M."/>
            <person name="Nelson C."/>
            <person name="Grigoriev I."/>
            <person name="Davis J."/>
        </authorList>
    </citation>
    <scope>NUCLEOTIDE SEQUENCE</scope>
    <source>
        <strain evidence="2">G11</strain>
    </source>
</reference>
<proteinExistence type="predicted"/>
<evidence type="ECO:0000313" key="3">
    <source>
        <dbReference type="Proteomes" id="UP000886653"/>
    </source>
</evidence>
<feature type="region of interest" description="Disordered" evidence="1">
    <location>
        <begin position="1"/>
        <end position="28"/>
    </location>
</feature>
<dbReference type="EMBL" id="MU167217">
    <property type="protein sequence ID" value="KAG0150744.1"/>
    <property type="molecule type" value="Genomic_DNA"/>
</dbReference>
<comment type="caution">
    <text evidence="2">The sequence shown here is derived from an EMBL/GenBank/DDBJ whole genome shotgun (WGS) entry which is preliminary data.</text>
</comment>
<accession>A0A9P6TG93</accession>
<evidence type="ECO:0000256" key="1">
    <source>
        <dbReference type="SAM" id="MobiDB-lite"/>
    </source>
</evidence>
<dbReference type="OrthoDB" id="359154at2759"/>
<dbReference type="AlphaFoldDB" id="A0A9P6TG93"/>
<organism evidence="2 3">
    <name type="scientific">Cronartium quercuum f. sp. fusiforme G11</name>
    <dbReference type="NCBI Taxonomy" id="708437"/>
    <lineage>
        <taxon>Eukaryota</taxon>
        <taxon>Fungi</taxon>
        <taxon>Dikarya</taxon>
        <taxon>Basidiomycota</taxon>
        <taxon>Pucciniomycotina</taxon>
        <taxon>Pucciniomycetes</taxon>
        <taxon>Pucciniales</taxon>
        <taxon>Coleosporiaceae</taxon>
        <taxon>Cronartium</taxon>
    </lineage>
</organism>
<name>A0A9P6TG93_9BASI</name>
<gene>
    <name evidence="2" type="ORF">CROQUDRAFT_651992</name>
</gene>
<evidence type="ECO:0000313" key="2">
    <source>
        <dbReference type="EMBL" id="KAG0150744.1"/>
    </source>
</evidence>
<sequence>MKPSPSLAYLRPPKPKPNRSPFTRPTTYTPPHLLSAHHQISKQTDFNHLVHHALPAAAKGTSSRPAAGIRKDFYFVHFSDRIKFWNLTAGDRVIVADCTREYRGKIGTVYWVDRTSNRLALLEPEFWTEKSEKAHPDLPEYTRNVPVEFEYSTVRLMAPGSDELYYENLREVQHEAVTKQGRKKEIHWTRIGTPHSIRHSGPLRNVEEIIPWPVEPRWMLGIQDADKRIEGRDRHQSLMEAEWAKELRRRDGEWVDKRVIEVSHVRSRENRKDLFASPIDSWTSTFDPEQYEDYHLWLSSSPVLRERFPDYFISATHNLVTVPELEVPDWELTAGRHTRRYKTMVWEQELARKVGRQIDAELNWMVEKAEAVGMVLDREQTRRELELTSSMRPSVIERQKTRPSVAEVKRARTRIQQLRARFSKVEAKATLDLLPALESFNSNRMRERLTGPTGAVLGPVLDHLDQTTTTATL</sequence>
<keyword evidence="3" id="KW-1185">Reference proteome</keyword>
<protein>
    <submittedName>
        <fullName evidence="2">Uncharacterized protein</fullName>
    </submittedName>
</protein>